<dbReference type="GO" id="GO:0005634">
    <property type="term" value="C:nucleus"/>
    <property type="evidence" value="ECO:0007669"/>
    <property type="project" value="TreeGrafter"/>
</dbReference>
<dbReference type="Pfam" id="PF05063">
    <property type="entry name" value="MT-A70"/>
    <property type="match status" value="1"/>
</dbReference>
<name>A0AAN9VIJ4_9ORTH</name>
<sequence length="378" mass="43505">MSILYSASEGYVINHELHLRYAYKHSRENDSVCNLEPHSDIFKILSPYDSGSKDCNYSPKKKLKNSAGREFRIQSSHVNNFQTEKIKNVFHSLLLKAKSEGFFKEPVPLIPTKNIQAKEKADTFYKESSKYSKSLFQGCNNLSHPVIEKVDNERYVFPSMCRFFCQDVIKLKEILVPLNVKYDLIVLDPPWWNKYIRRKKSKCTEASYQMMYNDSLKNLPIAELLSPDALVAVWCTNSDQNINALLTEVFPDWGVKYVGTWIWLKVTNSGEPICAFADPPKKQPYERIIFGCNSEKSRCYNVPEDEKIIISVPSAIHSHKPPLSDVLSSYLPPEPNCLELFARYLLPNWTSWGNEVLKLQHISLFKENPSEKTTSAVT</sequence>
<dbReference type="GO" id="GO:0003676">
    <property type="term" value="F:nucleic acid binding"/>
    <property type="evidence" value="ECO:0007669"/>
    <property type="project" value="InterPro"/>
</dbReference>
<dbReference type="InterPro" id="IPR007757">
    <property type="entry name" value="MT-A70-like"/>
</dbReference>
<dbReference type="AlphaFoldDB" id="A0AAN9VIJ4"/>
<evidence type="ECO:0000256" key="1">
    <source>
        <dbReference type="PROSITE-ProRule" id="PRU00489"/>
    </source>
</evidence>
<dbReference type="PROSITE" id="PS00092">
    <property type="entry name" value="N6_MTASE"/>
    <property type="match status" value="1"/>
</dbReference>
<keyword evidence="3" id="KW-1185">Reference proteome</keyword>
<organism evidence="2 3">
    <name type="scientific">Gryllus longicercus</name>
    <dbReference type="NCBI Taxonomy" id="2509291"/>
    <lineage>
        <taxon>Eukaryota</taxon>
        <taxon>Metazoa</taxon>
        <taxon>Ecdysozoa</taxon>
        <taxon>Arthropoda</taxon>
        <taxon>Hexapoda</taxon>
        <taxon>Insecta</taxon>
        <taxon>Pterygota</taxon>
        <taxon>Neoptera</taxon>
        <taxon>Polyneoptera</taxon>
        <taxon>Orthoptera</taxon>
        <taxon>Ensifera</taxon>
        <taxon>Gryllidea</taxon>
        <taxon>Grylloidea</taxon>
        <taxon>Gryllidae</taxon>
        <taxon>Gryllinae</taxon>
        <taxon>Gryllus</taxon>
    </lineage>
</organism>
<dbReference type="InterPro" id="IPR029063">
    <property type="entry name" value="SAM-dependent_MTases_sf"/>
</dbReference>
<evidence type="ECO:0008006" key="4">
    <source>
        <dbReference type="Google" id="ProtNLM"/>
    </source>
</evidence>
<evidence type="ECO:0000313" key="3">
    <source>
        <dbReference type="Proteomes" id="UP001378592"/>
    </source>
</evidence>
<accession>A0AAN9VIJ4</accession>
<dbReference type="Gene3D" id="3.40.50.150">
    <property type="entry name" value="Vaccinia Virus protein VP39"/>
    <property type="match status" value="1"/>
</dbReference>
<dbReference type="InterPro" id="IPR002052">
    <property type="entry name" value="DNA_methylase_N6_adenine_CS"/>
</dbReference>
<proteinExistence type="inferred from homology"/>
<dbReference type="SUPFAM" id="SSF53335">
    <property type="entry name" value="S-adenosyl-L-methionine-dependent methyltransferases"/>
    <property type="match status" value="1"/>
</dbReference>
<dbReference type="GO" id="GO:0008168">
    <property type="term" value="F:methyltransferase activity"/>
    <property type="evidence" value="ECO:0007669"/>
    <property type="project" value="InterPro"/>
</dbReference>
<comment type="caution">
    <text evidence="2">The sequence shown here is derived from an EMBL/GenBank/DDBJ whole genome shotgun (WGS) entry which is preliminary data.</text>
</comment>
<reference evidence="2 3" key="1">
    <citation type="submission" date="2024-03" db="EMBL/GenBank/DDBJ databases">
        <title>The genome assembly and annotation of the cricket Gryllus longicercus Weissman &amp; Gray.</title>
        <authorList>
            <person name="Szrajer S."/>
            <person name="Gray D."/>
            <person name="Ylla G."/>
        </authorList>
    </citation>
    <scope>NUCLEOTIDE SEQUENCE [LARGE SCALE GENOMIC DNA]</scope>
    <source>
        <strain evidence="2">DAG 2021-001</strain>
        <tissue evidence="2">Whole body minus gut</tissue>
    </source>
</reference>
<protein>
    <recommendedName>
        <fullName evidence="4">Methyltransferase-like protein 4</fullName>
    </recommendedName>
</protein>
<dbReference type="PANTHER" id="PTHR12829:SF4">
    <property type="entry name" value="N(6)-ADENINE-SPECIFIC METHYLTRANSFERASE METTL4"/>
    <property type="match status" value="1"/>
</dbReference>
<evidence type="ECO:0000313" key="2">
    <source>
        <dbReference type="EMBL" id="KAK7791037.1"/>
    </source>
</evidence>
<dbReference type="EMBL" id="JAZDUA010000567">
    <property type="protein sequence ID" value="KAK7791037.1"/>
    <property type="molecule type" value="Genomic_DNA"/>
</dbReference>
<dbReference type="GO" id="GO:0032259">
    <property type="term" value="P:methylation"/>
    <property type="evidence" value="ECO:0007669"/>
    <property type="project" value="InterPro"/>
</dbReference>
<comment type="similarity">
    <text evidence="1">Belongs to the MT-A70-like family.</text>
</comment>
<dbReference type="Proteomes" id="UP001378592">
    <property type="component" value="Unassembled WGS sequence"/>
</dbReference>
<gene>
    <name evidence="2" type="ORF">R5R35_013441</name>
</gene>
<dbReference type="PANTHER" id="PTHR12829">
    <property type="entry name" value="N6-ADENOSINE-METHYLTRANSFERASE"/>
    <property type="match status" value="1"/>
</dbReference>
<dbReference type="PROSITE" id="PS51143">
    <property type="entry name" value="MT_A70"/>
    <property type="match status" value="1"/>
</dbReference>